<dbReference type="FunFam" id="3.40.50.720:FF:000307">
    <property type="entry name" value="2-dehydropantoate 2-reductase"/>
    <property type="match status" value="1"/>
</dbReference>
<comment type="similarity">
    <text evidence="1 4">Belongs to the ketopantoate reductase family.</text>
</comment>
<accession>A0A7Y7II80</accession>
<dbReference type="Pfam" id="PF02558">
    <property type="entry name" value="ApbA"/>
    <property type="match status" value="1"/>
</dbReference>
<evidence type="ECO:0000256" key="1">
    <source>
        <dbReference type="ARBA" id="ARBA00007870"/>
    </source>
</evidence>
<protein>
    <recommendedName>
        <fullName evidence="4">2-dehydropantoate 2-reductase</fullName>
        <ecNumber evidence="4">1.1.1.169</ecNumber>
    </recommendedName>
    <alternativeName>
        <fullName evidence="4">Ketopantoate reductase</fullName>
    </alternativeName>
</protein>
<comment type="catalytic activity">
    <reaction evidence="4">
        <text>(R)-pantoate + NADP(+) = 2-dehydropantoate + NADPH + H(+)</text>
        <dbReference type="Rhea" id="RHEA:16233"/>
        <dbReference type="ChEBI" id="CHEBI:11561"/>
        <dbReference type="ChEBI" id="CHEBI:15378"/>
        <dbReference type="ChEBI" id="CHEBI:15980"/>
        <dbReference type="ChEBI" id="CHEBI:57783"/>
        <dbReference type="ChEBI" id="CHEBI:58349"/>
        <dbReference type="EC" id="1.1.1.169"/>
    </reaction>
</comment>
<dbReference type="InterPro" id="IPR036291">
    <property type="entry name" value="NAD(P)-bd_dom_sf"/>
</dbReference>
<keyword evidence="8" id="KW-1185">Reference proteome</keyword>
<dbReference type="InterPro" id="IPR003710">
    <property type="entry name" value="ApbA"/>
</dbReference>
<keyword evidence="4" id="KW-0566">Pantothenate biosynthesis</keyword>
<feature type="domain" description="Ketopantoate reductase N-terminal" evidence="5">
    <location>
        <begin position="4"/>
        <end position="150"/>
    </location>
</feature>
<reference evidence="7 8" key="1">
    <citation type="submission" date="2020-02" db="EMBL/GenBank/DDBJ databases">
        <title>Genome sequence of strain AETb3-4.</title>
        <authorList>
            <person name="Gao J."/>
            <person name="Zhang X."/>
        </authorList>
    </citation>
    <scope>NUCLEOTIDE SEQUENCE [LARGE SCALE GENOMIC DNA]</scope>
    <source>
        <strain evidence="7 8">AETb3-4</strain>
    </source>
</reference>
<evidence type="ECO:0000259" key="6">
    <source>
        <dbReference type="Pfam" id="PF08546"/>
    </source>
</evidence>
<dbReference type="GO" id="GO:0005737">
    <property type="term" value="C:cytoplasm"/>
    <property type="evidence" value="ECO:0007669"/>
    <property type="project" value="TreeGrafter"/>
</dbReference>
<evidence type="ECO:0000259" key="5">
    <source>
        <dbReference type="Pfam" id="PF02558"/>
    </source>
</evidence>
<dbReference type="FunFam" id="1.10.1040.10:FF:000017">
    <property type="entry name" value="2-dehydropantoate 2-reductase"/>
    <property type="match status" value="1"/>
</dbReference>
<feature type="domain" description="Ketopantoate reductase C-terminal" evidence="6">
    <location>
        <begin position="179"/>
        <end position="298"/>
    </location>
</feature>
<evidence type="ECO:0000256" key="3">
    <source>
        <dbReference type="ARBA" id="ARBA00023002"/>
    </source>
</evidence>
<dbReference type="SUPFAM" id="SSF48179">
    <property type="entry name" value="6-phosphogluconate dehydrogenase C-terminal domain-like"/>
    <property type="match status" value="1"/>
</dbReference>
<keyword evidence="3 4" id="KW-0560">Oxidoreductase</keyword>
<dbReference type="Proteomes" id="UP000543556">
    <property type="component" value="Unassembled WGS sequence"/>
</dbReference>
<dbReference type="EC" id="1.1.1.169" evidence="4"/>
<dbReference type="InterPro" id="IPR013752">
    <property type="entry name" value="KPA_reductase"/>
</dbReference>
<comment type="pathway">
    <text evidence="4">Cofactor biosynthesis; (R)-pantothenate biosynthesis; (R)-pantoate from 3-methyl-2-oxobutanoate: step 2/2.</text>
</comment>
<proteinExistence type="inferred from homology"/>
<keyword evidence="2 4" id="KW-0521">NADP</keyword>
<dbReference type="InterPro" id="IPR013332">
    <property type="entry name" value="KPR_N"/>
</dbReference>
<dbReference type="GO" id="GO:0008677">
    <property type="term" value="F:2-dehydropantoate 2-reductase activity"/>
    <property type="evidence" value="ECO:0007669"/>
    <property type="project" value="UniProtKB-EC"/>
</dbReference>
<evidence type="ECO:0000313" key="7">
    <source>
        <dbReference type="EMBL" id="NVM95727.1"/>
    </source>
</evidence>
<dbReference type="Gene3D" id="1.10.1040.10">
    <property type="entry name" value="N-(1-d-carboxylethyl)-l-norvaline Dehydrogenase, domain 2"/>
    <property type="match status" value="1"/>
</dbReference>
<dbReference type="GO" id="GO:0015940">
    <property type="term" value="P:pantothenate biosynthetic process"/>
    <property type="evidence" value="ECO:0007669"/>
    <property type="project" value="UniProtKB-UniPathway"/>
</dbReference>
<comment type="caution">
    <text evidence="7">The sequence shown here is derived from an EMBL/GenBank/DDBJ whole genome shotgun (WGS) entry which is preliminary data.</text>
</comment>
<dbReference type="Pfam" id="PF08546">
    <property type="entry name" value="ApbA_C"/>
    <property type="match status" value="1"/>
</dbReference>
<sequence length="308" mass="32014">MKFLVVGAGATGGYFGGRLAQAGRDVTFLVREGRAAVLRAHGLRISGLGQDVRLEPRLLTAGQLGGPFDVVVVTVKASGLAGAIADAAPAVGPDTVIIPFLNGMAHLDRLAAAFGEERLLGSVVKVVTTLDDGGGILQLGPLAQWDLGELRGGPGERVRRILAEIDVPGYSARAVPDALAAMWHKWVFIATAGVVTCLMRGPVGAIVSVPGGLEFTYAALAEAVAVSTEAGFPVPDPVIAEALAFLTQPGSTFTSSLYRDVTAGLPNETEHILGDFARRARDMGLEIPLIDLALMQLRVHEAGRLQAG</sequence>
<dbReference type="InterPro" id="IPR008927">
    <property type="entry name" value="6-PGluconate_DH-like_C_sf"/>
</dbReference>
<dbReference type="AlphaFoldDB" id="A0A7Y7II80"/>
<evidence type="ECO:0000256" key="4">
    <source>
        <dbReference type="RuleBase" id="RU362068"/>
    </source>
</evidence>
<gene>
    <name evidence="7" type="ORF">G6034_12555</name>
</gene>
<dbReference type="InterPro" id="IPR051402">
    <property type="entry name" value="KPR-Related"/>
</dbReference>
<dbReference type="RefSeq" id="WP_176635454.1">
    <property type="nucleotide sequence ID" value="NZ_JAAMFM010000019.1"/>
</dbReference>
<organism evidence="7 8">
    <name type="scientific">Arthrobacter wenxiniae</name>
    <dbReference type="NCBI Taxonomy" id="2713570"/>
    <lineage>
        <taxon>Bacteria</taxon>
        <taxon>Bacillati</taxon>
        <taxon>Actinomycetota</taxon>
        <taxon>Actinomycetes</taxon>
        <taxon>Micrococcales</taxon>
        <taxon>Micrococcaceae</taxon>
        <taxon>Arthrobacter</taxon>
    </lineage>
</organism>
<dbReference type="InterPro" id="IPR013328">
    <property type="entry name" value="6PGD_dom2"/>
</dbReference>
<dbReference type="EMBL" id="JAAMFM010000019">
    <property type="protein sequence ID" value="NVM95727.1"/>
    <property type="molecule type" value="Genomic_DNA"/>
</dbReference>
<dbReference type="PANTHER" id="PTHR21708:SF26">
    <property type="entry name" value="2-DEHYDROPANTOATE 2-REDUCTASE"/>
    <property type="match status" value="1"/>
</dbReference>
<evidence type="ECO:0000313" key="8">
    <source>
        <dbReference type="Proteomes" id="UP000543556"/>
    </source>
</evidence>
<dbReference type="PANTHER" id="PTHR21708">
    <property type="entry name" value="PROBABLE 2-DEHYDROPANTOATE 2-REDUCTASE"/>
    <property type="match status" value="1"/>
</dbReference>
<name>A0A7Y7II80_9MICC</name>
<dbReference type="UniPathway" id="UPA00028">
    <property type="reaction ID" value="UER00004"/>
</dbReference>
<dbReference type="NCBIfam" id="TIGR00745">
    <property type="entry name" value="apbA_panE"/>
    <property type="match status" value="1"/>
</dbReference>
<dbReference type="SUPFAM" id="SSF51735">
    <property type="entry name" value="NAD(P)-binding Rossmann-fold domains"/>
    <property type="match status" value="1"/>
</dbReference>
<dbReference type="Gene3D" id="3.40.50.720">
    <property type="entry name" value="NAD(P)-binding Rossmann-like Domain"/>
    <property type="match status" value="1"/>
</dbReference>
<comment type="function">
    <text evidence="4">Catalyzes the NADPH-dependent reduction of ketopantoate into pantoic acid.</text>
</comment>
<evidence type="ECO:0000256" key="2">
    <source>
        <dbReference type="ARBA" id="ARBA00022857"/>
    </source>
</evidence>